<evidence type="ECO:0000313" key="1">
    <source>
        <dbReference type="EMBL" id="WXT99923.1"/>
    </source>
</evidence>
<evidence type="ECO:0008006" key="2">
    <source>
        <dbReference type="Google" id="ProtNLM"/>
    </source>
</evidence>
<name>A0AAU6PFY4_9GAMM</name>
<proteinExistence type="predicted"/>
<dbReference type="AlphaFoldDB" id="A0AAU6PFY4"/>
<dbReference type="SUPFAM" id="SSF53335">
    <property type="entry name" value="S-adenosyl-L-methionine-dependent methyltransferases"/>
    <property type="match status" value="1"/>
</dbReference>
<dbReference type="Pfam" id="PF03269">
    <property type="entry name" value="DUF268"/>
    <property type="match status" value="1"/>
</dbReference>
<dbReference type="EMBL" id="CP138327">
    <property type="protein sequence ID" value="WXT99923.1"/>
    <property type="molecule type" value="Genomic_DNA"/>
</dbReference>
<dbReference type="InterPro" id="IPR029063">
    <property type="entry name" value="SAM-dependent_MTases_sf"/>
</dbReference>
<organism evidence="1">
    <name type="scientific">Catillopecten margaritatus gill symbiont</name>
    <dbReference type="NCBI Taxonomy" id="3083288"/>
    <lineage>
        <taxon>Bacteria</taxon>
        <taxon>Pseudomonadati</taxon>
        <taxon>Pseudomonadota</taxon>
        <taxon>Gammaproteobacteria</taxon>
        <taxon>sulfur-oxidizing symbionts</taxon>
    </lineage>
</organism>
<protein>
    <recommendedName>
        <fullName evidence="2">DUF268 domain-containing protein</fullName>
    </recommendedName>
</protein>
<dbReference type="Gene3D" id="3.40.50.150">
    <property type="entry name" value="Vaccinia Virus protein VP39"/>
    <property type="match status" value="1"/>
</dbReference>
<gene>
    <name evidence="1" type="ORF">Ctma_0629</name>
</gene>
<reference evidence="1" key="1">
    <citation type="submission" date="2023-10" db="EMBL/GenBank/DDBJ databases">
        <title>The first scallop-associated chemosynthetic bacterial symbiont.</title>
        <authorList>
            <person name="Lin Y.-T."/>
            <person name="Sun J."/>
            <person name="Ip J.C.-H."/>
            <person name="He X."/>
            <person name="Gao Z.-M."/>
            <person name="Perez M."/>
            <person name="Xu T."/>
            <person name="Qian P.-Y."/>
            <person name="Qiu J.-W."/>
        </authorList>
    </citation>
    <scope>NUCLEOTIDE SEQUENCE</scope>
    <source>
        <strain evidence="1">Gill1</strain>
    </source>
</reference>
<accession>A0AAU6PFY4</accession>
<sequence>MKIKKILKLFSAGYRQYAEYQKELKIFKATHGDRFLVQNKDKWPILDEKGKTTGFDNHYVYHTAWAARKLQQLSPDQHVDISSFTYFSTLVSAFVPITFYEFNPVHIKLDNLTHTHIDLNNLPFKNNSINSLSCMHVVEHVGLGCYGDALDVDGDLQAIEELKRVVSIGGYLLFVVPIGGSAKIMFNAHRIYTYAQILSYFQNLELIEFSLIPDESTEGIIINATQEQSDSQVYGCGCFLFKKNK</sequence>
<dbReference type="InterPro" id="IPR004951">
    <property type="entry name" value="DUF268_CAE_spp"/>
</dbReference>